<dbReference type="SUPFAM" id="SSF52499">
    <property type="entry name" value="Isochorismatase-like hydrolases"/>
    <property type="match status" value="1"/>
</dbReference>
<dbReference type="Gene3D" id="1.10.1200.10">
    <property type="entry name" value="ACP-like"/>
    <property type="match status" value="1"/>
</dbReference>
<protein>
    <recommendedName>
        <fullName evidence="3">isochorismatase</fullName>
        <ecNumber evidence="3">3.3.2.1</ecNumber>
    </recommendedName>
</protein>
<dbReference type="GO" id="GO:0008908">
    <property type="term" value="F:isochorismatase activity"/>
    <property type="evidence" value="ECO:0007669"/>
    <property type="project" value="UniProtKB-EC"/>
</dbReference>
<dbReference type="InterPro" id="IPR050272">
    <property type="entry name" value="Isochorismatase-like_hydrls"/>
</dbReference>
<dbReference type="InterPro" id="IPR036380">
    <property type="entry name" value="Isochorismatase-like_sf"/>
</dbReference>
<feature type="domain" description="Carrier" evidence="7">
    <location>
        <begin position="264"/>
        <end position="341"/>
    </location>
</feature>
<accession>A0A172ZLG2</accession>
<dbReference type="Pfam" id="PF00550">
    <property type="entry name" value="PP-binding"/>
    <property type="match status" value="1"/>
</dbReference>
<reference evidence="8 9" key="2">
    <citation type="journal article" date="2016" name="Int. J. Syst. Evol. Microbiol.">
        <title>Paenibacillus bovis sp. nov., isolated from raw yak (Bos grunniens) milk.</title>
        <authorList>
            <person name="Gao C."/>
            <person name="Han J."/>
            <person name="Liu Z."/>
            <person name="Xu X."/>
            <person name="Hang F."/>
            <person name="Wu Z."/>
        </authorList>
    </citation>
    <scope>NUCLEOTIDE SEQUENCE [LARGE SCALE GENOMIC DNA]</scope>
    <source>
        <strain evidence="8 9">BD3526</strain>
    </source>
</reference>
<dbReference type="PANTHER" id="PTHR43540">
    <property type="entry name" value="PEROXYUREIDOACRYLATE/UREIDOACRYLATE AMIDOHYDROLASE-RELATED"/>
    <property type="match status" value="1"/>
</dbReference>
<dbReference type="STRING" id="1616788.AR543_20120"/>
<comment type="similarity">
    <text evidence="2">Belongs to the isochorismatase family.</text>
</comment>
<dbReference type="KEGG" id="pbv:AR543_20120"/>
<reference evidence="9" key="1">
    <citation type="submission" date="2015-10" db="EMBL/GenBank/DDBJ databases">
        <title>Genome of Paenibacillus bovis sp. nov.</title>
        <authorList>
            <person name="Wu Z."/>
            <person name="Gao C."/>
            <person name="Liu Z."/>
            <person name="Zheng H."/>
        </authorList>
    </citation>
    <scope>NUCLEOTIDE SEQUENCE [LARGE SCALE GENOMIC DNA]</scope>
    <source>
        <strain evidence="9">BD3526</strain>
    </source>
</reference>
<comment type="cofactor">
    <cofactor evidence="6">
        <name>pantetheine 4'-phosphate</name>
        <dbReference type="ChEBI" id="CHEBI:47942"/>
    </cofactor>
    <text evidence="6">Binds 1 phosphopantetheine covalently.</text>
</comment>
<dbReference type="PRINTS" id="PR01398">
    <property type="entry name" value="ISCHRISMTASE"/>
</dbReference>
<feature type="modified residue" description="O-(pantetheine 4'-phosphoryl)serine" evidence="6">
    <location>
        <position position="302"/>
    </location>
</feature>
<comment type="catalytic activity">
    <reaction evidence="5">
        <text>isochorismate + H2O = (2S,3S)-2,3-dihydroxy-2,3-dihydrobenzoate + pyruvate</text>
        <dbReference type="Rhea" id="RHEA:11112"/>
        <dbReference type="ChEBI" id="CHEBI:15361"/>
        <dbReference type="ChEBI" id="CHEBI:15377"/>
        <dbReference type="ChEBI" id="CHEBI:29780"/>
        <dbReference type="ChEBI" id="CHEBI:58764"/>
        <dbReference type="EC" id="3.3.2.1"/>
    </reaction>
</comment>
<keyword evidence="6" id="KW-0596">Phosphopantetheine</keyword>
<dbReference type="OrthoDB" id="257098at2"/>
<name>A0A172ZLG2_9BACL</name>
<dbReference type="InterPro" id="IPR009081">
    <property type="entry name" value="PP-bd_ACP"/>
</dbReference>
<evidence type="ECO:0000256" key="1">
    <source>
        <dbReference type="ARBA" id="ARBA00004924"/>
    </source>
</evidence>
<evidence type="ECO:0000313" key="9">
    <source>
        <dbReference type="Proteomes" id="UP000078148"/>
    </source>
</evidence>
<dbReference type="PROSITE" id="PS50075">
    <property type="entry name" value="CARRIER"/>
    <property type="match status" value="1"/>
</dbReference>
<dbReference type="AlphaFoldDB" id="A0A172ZLG2"/>
<dbReference type="InterPro" id="IPR000868">
    <property type="entry name" value="Isochorismatase-like_dom"/>
</dbReference>
<keyword evidence="4" id="KW-0378">Hydrolase</keyword>
<dbReference type="RefSeq" id="WP_060536168.1">
    <property type="nucleotide sequence ID" value="NZ_CP013023.1"/>
</dbReference>
<dbReference type="PIRSF" id="PIRSF001111">
    <property type="entry name" value="Isochorismatase"/>
    <property type="match status" value="1"/>
</dbReference>
<evidence type="ECO:0000256" key="6">
    <source>
        <dbReference type="PIRSR" id="PIRSR001111-50"/>
    </source>
</evidence>
<dbReference type="EC" id="3.3.2.1" evidence="3"/>
<keyword evidence="6" id="KW-0597">Phosphoprotein</keyword>
<dbReference type="SUPFAM" id="SSF47336">
    <property type="entry name" value="ACP-like"/>
    <property type="match status" value="1"/>
</dbReference>
<keyword evidence="9" id="KW-1185">Reference proteome</keyword>
<evidence type="ECO:0000256" key="2">
    <source>
        <dbReference type="ARBA" id="ARBA00006336"/>
    </source>
</evidence>
<gene>
    <name evidence="8" type="ORF">AR543_20120</name>
</gene>
<evidence type="ECO:0000256" key="5">
    <source>
        <dbReference type="ARBA" id="ARBA00048590"/>
    </source>
</evidence>
<evidence type="ECO:0000256" key="4">
    <source>
        <dbReference type="ARBA" id="ARBA00022801"/>
    </source>
</evidence>
<evidence type="ECO:0000313" key="8">
    <source>
        <dbReference type="EMBL" id="ANF98087.1"/>
    </source>
</evidence>
<dbReference type="InterPro" id="IPR036736">
    <property type="entry name" value="ACP-like_sf"/>
</dbReference>
<proteinExistence type="inferred from homology"/>
<evidence type="ECO:0000259" key="7">
    <source>
        <dbReference type="PROSITE" id="PS50075"/>
    </source>
</evidence>
<sequence length="351" mass="39317">MALPKIESYPMPGEAEFPVNKVNWTADPQRAVLLIHDMQNYFVNAFAARDQSPISELLEHTRQLRDYCHEQSIPVVYSAQPGGQTPEQRGLQLDFWGNGIDGGPDQKRIVPELEPDEQDILMTKWRYSAFQKTDLAEMMSRQGRDQLMICGIYAHIGCLMTSCEAFMQDIQAFLIGDAVADFSQQKHRMALEYAAERCAVTITTDCLLKQLGATEAVDGVRVGMQTESAQPLTEVTHSGDNTMGTDYSAPSSGASEAAAVSEQPEYTVQLNRIRTQVAAMLGEQPEHITDTDDLVQQWGLDSIRIMTLSEQWRREGSEVSFMELAEQPVLSVWARLLYSRSEQVLPNGDYL</sequence>
<dbReference type="Pfam" id="PF00857">
    <property type="entry name" value="Isochorismatase"/>
    <property type="match status" value="1"/>
</dbReference>
<organism evidence="8 9">
    <name type="scientific">Paenibacillus bovis</name>
    <dbReference type="NCBI Taxonomy" id="1616788"/>
    <lineage>
        <taxon>Bacteria</taxon>
        <taxon>Bacillati</taxon>
        <taxon>Bacillota</taxon>
        <taxon>Bacilli</taxon>
        <taxon>Bacillales</taxon>
        <taxon>Paenibacillaceae</taxon>
        <taxon>Paenibacillus</taxon>
    </lineage>
</organism>
<dbReference type="Proteomes" id="UP000078148">
    <property type="component" value="Chromosome"/>
</dbReference>
<comment type="pathway">
    <text evidence="1">Siderophore biosynthesis.</text>
</comment>
<evidence type="ECO:0000256" key="3">
    <source>
        <dbReference type="ARBA" id="ARBA00012100"/>
    </source>
</evidence>
<dbReference type="Gene3D" id="3.40.50.850">
    <property type="entry name" value="Isochorismatase-like"/>
    <property type="match status" value="1"/>
</dbReference>
<dbReference type="EMBL" id="CP013023">
    <property type="protein sequence ID" value="ANF98087.1"/>
    <property type="molecule type" value="Genomic_DNA"/>
</dbReference>
<dbReference type="InterPro" id="IPR016291">
    <property type="entry name" value="Isochorismatase"/>
</dbReference>
<dbReference type="PANTHER" id="PTHR43540:SF3">
    <property type="entry name" value="ENTEROBACTIN SYNTHASE COMPONENT B"/>
    <property type="match status" value="1"/>
</dbReference>